<keyword evidence="1" id="KW-0812">Transmembrane</keyword>
<evidence type="ECO:0000259" key="2">
    <source>
        <dbReference type="Pfam" id="PF01757"/>
    </source>
</evidence>
<dbReference type="InterPro" id="IPR052734">
    <property type="entry name" value="Nod_factor_acetyltransferase"/>
</dbReference>
<keyword evidence="3" id="KW-0012">Acyltransferase</keyword>
<evidence type="ECO:0000313" key="4">
    <source>
        <dbReference type="Proteomes" id="UP000738879"/>
    </source>
</evidence>
<name>A0A943BRI0_9ACTN</name>
<protein>
    <submittedName>
        <fullName evidence="3">Acyltransferase family protein</fullName>
    </submittedName>
</protein>
<organism evidence="3 4">
    <name type="scientific">Collinsella intestinalis</name>
    <dbReference type="NCBI Taxonomy" id="147207"/>
    <lineage>
        <taxon>Bacteria</taxon>
        <taxon>Bacillati</taxon>
        <taxon>Actinomycetota</taxon>
        <taxon>Coriobacteriia</taxon>
        <taxon>Coriobacteriales</taxon>
        <taxon>Coriobacteriaceae</taxon>
        <taxon>Collinsella</taxon>
    </lineage>
</organism>
<evidence type="ECO:0000256" key="1">
    <source>
        <dbReference type="SAM" id="Phobius"/>
    </source>
</evidence>
<dbReference type="Proteomes" id="UP000738879">
    <property type="component" value="Unassembled WGS sequence"/>
</dbReference>
<gene>
    <name evidence="3" type="ORF">KHY67_07905</name>
</gene>
<comment type="caution">
    <text evidence="3">The sequence shown here is derived from an EMBL/GenBank/DDBJ whole genome shotgun (WGS) entry which is preliminary data.</text>
</comment>
<reference evidence="3" key="1">
    <citation type="submission" date="2021-02" db="EMBL/GenBank/DDBJ databases">
        <title>Infant gut strain persistence is associated with maternal origin, phylogeny, and functional potential including surface adhesion and iron acquisition.</title>
        <authorList>
            <person name="Lou Y.C."/>
        </authorList>
    </citation>
    <scope>NUCLEOTIDE SEQUENCE</scope>
    <source>
        <strain evidence="3">L3_128_245G1_dasL3_128_245G1_concoct_49</strain>
    </source>
</reference>
<feature type="transmembrane region" description="Helical" evidence="1">
    <location>
        <begin position="12"/>
        <end position="31"/>
    </location>
</feature>
<dbReference type="GO" id="GO:0016747">
    <property type="term" value="F:acyltransferase activity, transferring groups other than amino-acyl groups"/>
    <property type="evidence" value="ECO:0007669"/>
    <property type="project" value="InterPro"/>
</dbReference>
<sequence length="351" mass="38725">MGVEKRGGERIALFDNIKGILIILVVLGHIAHPIHNENPVLSAVFDTIYLFHMPLFVFMSGLFAKGAYRGGKLNVDRILSFLVLGFGFQVALALVNGAALTPARILSFTSAPWYLVSMACWYALTPALSHLGPQRGLALAFAASLLWGMVDLSSGLLAISRTIAFLPYFALGYYLKPQDILRIRNWRGVSCAVAIALVIAAIRVIDPDAHEWFFPMVYGDNPYEHGLLMGVLQKLTALGIGALFSVALIRLAPEHRGALTTLGRRTLQVYVLHRLIRAWLTFHTPLYDFPWMAEAVPGALAVTAVTAAVTLVCAAPVFERPFARALKFRWTRAFVRPMRAGRYRASRVHGK</sequence>
<evidence type="ECO:0000313" key="3">
    <source>
        <dbReference type="EMBL" id="MBS5147600.1"/>
    </source>
</evidence>
<accession>A0A943BRI0</accession>
<feature type="transmembrane region" description="Helical" evidence="1">
    <location>
        <begin position="225"/>
        <end position="249"/>
    </location>
</feature>
<dbReference type="PANTHER" id="PTHR37312">
    <property type="entry name" value="MEMBRANE-BOUND ACYLTRANSFERASE YKRP-RELATED"/>
    <property type="match status" value="1"/>
</dbReference>
<feature type="transmembrane region" description="Helical" evidence="1">
    <location>
        <begin position="43"/>
        <end position="66"/>
    </location>
</feature>
<feature type="transmembrane region" description="Helical" evidence="1">
    <location>
        <begin position="158"/>
        <end position="175"/>
    </location>
</feature>
<dbReference type="Pfam" id="PF01757">
    <property type="entry name" value="Acyl_transf_3"/>
    <property type="match status" value="1"/>
</dbReference>
<dbReference type="InterPro" id="IPR002656">
    <property type="entry name" value="Acyl_transf_3_dom"/>
</dbReference>
<keyword evidence="1" id="KW-1133">Transmembrane helix</keyword>
<feature type="transmembrane region" description="Helical" evidence="1">
    <location>
        <begin position="187"/>
        <end position="205"/>
    </location>
</feature>
<feature type="domain" description="Acyltransferase 3" evidence="2">
    <location>
        <begin position="14"/>
        <end position="313"/>
    </location>
</feature>
<proteinExistence type="predicted"/>
<feature type="transmembrane region" description="Helical" evidence="1">
    <location>
        <begin position="78"/>
        <end position="99"/>
    </location>
</feature>
<feature type="transmembrane region" description="Helical" evidence="1">
    <location>
        <begin position="299"/>
        <end position="318"/>
    </location>
</feature>
<keyword evidence="1" id="KW-0472">Membrane</keyword>
<dbReference type="PANTHER" id="PTHR37312:SF1">
    <property type="entry name" value="MEMBRANE-BOUND ACYLTRANSFERASE YKRP-RELATED"/>
    <property type="match status" value="1"/>
</dbReference>
<dbReference type="EMBL" id="JAGZJA010000013">
    <property type="protein sequence ID" value="MBS5147600.1"/>
    <property type="molecule type" value="Genomic_DNA"/>
</dbReference>
<keyword evidence="3" id="KW-0808">Transferase</keyword>
<feature type="transmembrane region" description="Helical" evidence="1">
    <location>
        <begin position="269"/>
        <end position="287"/>
    </location>
</feature>
<dbReference type="AlphaFoldDB" id="A0A943BRI0"/>